<feature type="compositionally biased region" description="Basic and acidic residues" evidence="1">
    <location>
        <begin position="82"/>
        <end position="96"/>
    </location>
</feature>
<organism evidence="2 3">
    <name type="scientific">Genlisea aurea</name>
    <dbReference type="NCBI Taxonomy" id="192259"/>
    <lineage>
        <taxon>Eukaryota</taxon>
        <taxon>Viridiplantae</taxon>
        <taxon>Streptophyta</taxon>
        <taxon>Embryophyta</taxon>
        <taxon>Tracheophyta</taxon>
        <taxon>Spermatophyta</taxon>
        <taxon>Magnoliopsida</taxon>
        <taxon>eudicotyledons</taxon>
        <taxon>Gunneridae</taxon>
        <taxon>Pentapetalae</taxon>
        <taxon>asterids</taxon>
        <taxon>lamiids</taxon>
        <taxon>Lamiales</taxon>
        <taxon>Lentibulariaceae</taxon>
        <taxon>Genlisea</taxon>
    </lineage>
</organism>
<proteinExistence type="predicted"/>
<dbReference type="OrthoDB" id="914264at2759"/>
<dbReference type="AlphaFoldDB" id="S8DNA8"/>
<feature type="compositionally biased region" description="Low complexity" evidence="1">
    <location>
        <begin position="50"/>
        <end position="59"/>
    </location>
</feature>
<gene>
    <name evidence="2" type="ORF">M569_10301</name>
</gene>
<dbReference type="Proteomes" id="UP000015453">
    <property type="component" value="Unassembled WGS sequence"/>
</dbReference>
<protein>
    <submittedName>
        <fullName evidence="2">Uncharacterized protein</fullName>
    </submittedName>
</protein>
<feature type="non-terminal residue" evidence="2">
    <location>
        <position position="96"/>
    </location>
</feature>
<feature type="region of interest" description="Disordered" evidence="1">
    <location>
        <begin position="50"/>
        <end position="96"/>
    </location>
</feature>
<sequence>DAIPVIIIPNAGRFVSMDAKKFLQLVEDKKKRILAKKEAPLKWEQKLEAAAKANAQANQRKAKKQHSKRSSPSSSDSDTYYDDDHGGRKPSRKSSE</sequence>
<feature type="non-terminal residue" evidence="2">
    <location>
        <position position="1"/>
    </location>
</feature>
<evidence type="ECO:0000313" key="2">
    <source>
        <dbReference type="EMBL" id="EPS64483.1"/>
    </source>
</evidence>
<feature type="compositionally biased region" description="Basic residues" evidence="1">
    <location>
        <begin position="60"/>
        <end position="69"/>
    </location>
</feature>
<dbReference type="PANTHER" id="PTHR37715:SF1">
    <property type="entry name" value="OS01G0120700 PROTEIN"/>
    <property type="match status" value="1"/>
</dbReference>
<dbReference type="EMBL" id="AUSU01004801">
    <property type="protein sequence ID" value="EPS64483.1"/>
    <property type="molecule type" value="Genomic_DNA"/>
</dbReference>
<comment type="caution">
    <text evidence="2">The sequence shown here is derived from an EMBL/GenBank/DDBJ whole genome shotgun (WGS) entry which is preliminary data.</text>
</comment>
<accession>S8DNA8</accession>
<dbReference type="PANTHER" id="PTHR37715">
    <property type="entry name" value="OS01G0120700 PROTEIN"/>
    <property type="match status" value="1"/>
</dbReference>
<name>S8DNA8_9LAMI</name>
<reference evidence="2 3" key="1">
    <citation type="journal article" date="2013" name="BMC Genomics">
        <title>The miniature genome of a carnivorous plant Genlisea aurea contains a low number of genes and short non-coding sequences.</title>
        <authorList>
            <person name="Leushkin E.V."/>
            <person name="Sutormin R.A."/>
            <person name="Nabieva E.R."/>
            <person name="Penin A.A."/>
            <person name="Kondrashov A.S."/>
            <person name="Logacheva M.D."/>
        </authorList>
    </citation>
    <scope>NUCLEOTIDE SEQUENCE [LARGE SCALE GENOMIC DNA]</scope>
</reference>
<keyword evidence="3" id="KW-1185">Reference proteome</keyword>
<evidence type="ECO:0000313" key="3">
    <source>
        <dbReference type="Proteomes" id="UP000015453"/>
    </source>
</evidence>
<evidence type="ECO:0000256" key="1">
    <source>
        <dbReference type="SAM" id="MobiDB-lite"/>
    </source>
</evidence>